<accession>A0A4D4J754</accession>
<evidence type="ECO:0000313" key="2">
    <source>
        <dbReference type="EMBL" id="GDY30518.1"/>
    </source>
</evidence>
<dbReference type="RefSeq" id="WP_137813640.1">
    <property type="nucleotide sequence ID" value="NZ_BJFL01000008.1"/>
</dbReference>
<keyword evidence="3" id="KW-1185">Reference proteome</keyword>
<dbReference type="InterPro" id="IPR049240">
    <property type="entry name" value="DUF6875"/>
</dbReference>
<dbReference type="Pfam" id="PF21780">
    <property type="entry name" value="DUF6875"/>
    <property type="match status" value="1"/>
</dbReference>
<evidence type="ECO:0000259" key="1">
    <source>
        <dbReference type="Pfam" id="PF21780"/>
    </source>
</evidence>
<gene>
    <name evidence="2" type="ORF">GTS_21510</name>
</gene>
<dbReference type="AlphaFoldDB" id="A0A4D4J754"/>
<comment type="caution">
    <text evidence="2">The sequence shown here is derived from an EMBL/GenBank/DDBJ whole genome shotgun (WGS) entry which is preliminary data.</text>
</comment>
<evidence type="ECO:0000313" key="3">
    <source>
        <dbReference type="Proteomes" id="UP000298860"/>
    </source>
</evidence>
<organism evidence="2 3">
    <name type="scientific">Gandjariella thermophila</name>
    <dbReference type="NCBI Taxonomy" id="1931992"/>
    <lineage>
        <taxon>Bacteria</taxon>
        <taxon>Bacillati</taxon>
        <taxon>Actinomycetota</taxon>
        <taxon>Actinomycetes</taxon>
        <taxon>Pseudonocardiales</taxon>
        <taxon>Pseudonocardiaceae</taxon>
        <taxon>Gandjariella</taxon>
    </lineage>
</organism>
<protein>
    <recommendedName>
        <fullName evidence="1">DUF6875 domain-containing protein</fullName>
    </recommendedName>
</protein>
<feature type="domain" description="DUF6875" evidence="1">
    <location>
        <begin position="29"/>
        <end position="204"/>
    </location>
</feature>
<dbReference type="EMBL" id="BJFL01000008">
    <property type="protein sequence ID" value="GDY30518.1"/>
    <property type="molecule type" value="Genomic_DNA"/>
</dbReference>
<reference evidence="3" key="1">
    <citation type="submission" date="2019-04" db="EMBL/GenBank/DDBJ databases">
        <title>Draft genome sequence of Pseudonocardiaceae bacterium SL3-2-4.</title>
        <authorList>
            <person name="Ningsih F."/>
            <person name="Yokota A."/>
            <person name="Sakai Y."/>
            <person name="Nanatani K."/>
            <person name="Yabe S."/>
            <person name="Oetari A."/>
            <person name="Sjamsuridzal W."/>
        </authorList>
    </citation>
    <scope>NUCLEOTIDE SEQUENCE [LARGE SCALE GENOMIC DNA]</scope>
    <source>
        <strain evidence="3">SL3-2-4</strain>
    </source>
</reference>
<sequence length="214" mass="23790">MRENGTPRLWSVRDVDHGTVPASDLPLLTEIVRWSREFLVPGHPELGRTGPVCPYTKPSQQRNLFYLTVLRGVRGIAEIGARVQELRRHYEELAGTLAENERQLLTFLLLLPEFDPEDATPLDDLQRQAKPDFVASGLMIGQFHPTCEAPGLWNPDFRPLRAPVPLLAIRRMLAADLPFLLDSDGSLDAYLARFAPAIPARARAQLAGRLVGAG</sequence>
<dbReference type="Proteomes" id="UP000298860">
    <property type="component" value="Unassembled WGS sequence"/>
</dbReference>
<name>A0A4D4J754_9PSEU</name>
<dbReference type="OrthoDB" id="8420726at2"/>
<proteinExistence type="predicted"/>